<dbReference type="InterPro" id="IPR051790">
    <property type="entry name" value="Cytochrome_c-biogenesis_DsbD"/>
</dbReference>
<evidence type="ECO:0000313" key="2">
    <source>
        <dbReference type="EMBL" id="ARW69249.1"/>
    </source>
</evidence>
<dbReference type="AlphaFoldDB" id="A0A1Z1MTN7"/>
<protein>
    <submittedName>
        <fullName evidence="2">Thiol:disulfide interchange protein</fullName>
    </submittedName>
</protein>
<feature type="transmembrane region" description="Helical" evidence="1">
    <location>
        <begin position="218"/>
        <end position="242"/>
    </location>
</feature>
<accession>A0A1Z1MTN7</accession>
<keyword evidence="1" id="KW-1133">Transmembrane helix</keyword>
<feature type="transmembrane region" description="Helical" evidence="1">
    <location>
        <begin position="38"/>
        <end position="64"/>
    </location>
</feature>
<sequence length="247" mass="28408">MFITLSLHDFFYNYYFVTYTIQQYLYSYVFSLGVSQSIVLSLILLFFGMLTVFTPCFVSILPLALSYFNSQSTCRFNLLMFVIGLMTNFIFFILFSNLFSSFVFTHYLSVLSYLLLSLVGLDLMGVLSFSILISHVSRHVITFFDNTYIFFSYFMGLVIGFSSLPCNTSILLIVTFLVRNVDNVFVAFLYLLIYLIGCIVPLILILNFKFVSINSSLLFFLEQSFSSLIGSLIFIYSCFSLLRMTST</sequence>
<geneLocation type="chloroplast" evidence="2"/>
<proteinExistence type="predicted"/>
<gene>
    <name evidence="2" type="primary">dsbD</name>
</gene>
<feature type="transmembrane region" description="Helical" evidence="1">
    <location>
        <begin position="148"/>
        <end position="178"/>
    </location>
</feature>
<organism evidence="2">
    <name type="scientific">Polysiphonia sp</name>
    <dbReference type="NCBI Taxonomy" id="1967842"/>
    <lineage>
        <taxon>Eukaryota</taxon>
        <taxon>Rhodophyta</taxon>
        <taxon>Florideophyceae</taxon>
        <taxon>Rhodymeniophycidae</taxon>
        <taxon>Ceramiales</taxon>
        <taxon>Rhodomelaceae</taxon>
        <taxon>Polysiphonioideae</taxon>
        <taxon>Polysiphonia</taxon>
    </lineage>
</organism>
<feature type="transmembrane region" description="Helical" evidence="1">
    <location>
        <begin position="12"/>
        <end position="32"/>
    </location>
</feature>
<feature type="transmembrane region" description="Helical" evidence="1">
    <location>
        <begin position="76"/>
        <end position="99"/>
    </location>
</feature>
<keyword evidence="2" id="KW-0150">Chloroplast</keyword>
<dbReference type="PANTHER" id="PTHR31272:SF9">
    <property type="entry name" value="BLL1027 PROTEIN"/>
    <property type="match status" value="1"/>
</dbReference>
<keyword evidence="1" id="KW-0472">Membrane</keyword>
<feature type="transmembrane region" description="Helical" evidence="1">
    <location>
        <begin position="184"/>
        <end position="206"/>
    </location>
</feature>
<keyword evidence="1" id="KW-0812">Transmembrane</keyword>
<feature type="transmembrane region" description="Helical" evidence="1">
    <location>
        <begin position="111"/>
        <end position="136"/>
    </location>
</feature>
<name>A0A1Z1MTN7_9FLOR</name>
<dbReference type="PANTHER" id="PTHR31272">
    <property type="entry name" value="CYTOCHROME C-TYPE BIOGENESIS PROTEIN HI_1454-RELATED"/>
    <property type="match status" value="1"/>
</dbReference>
<reference evidence="2" key="1">
    <citation type="journal article" date="2017" name="J. Phycol.">
        <title>Analysis of chloroplast genomes and a supermatrix inform reclassification of the Rhodomelaceae (Rhodophyta).</title>
        <authorList>
            <person name="Diaz-Tapia P."/>
            <person name="Maggs C.A."/>
            <person name="West J.A."/>
            <person name="Verbruggen H."/>
        </authorList>
    </citation>
    <scope>NUCLEOTIDE SEQUENCE</scope>
    <source>
        <strain evidence="2">PD1760</strain>
    </source>
</reference>
<evidence type="ECO:0000256" key="1">
    <source>
        <dbReference type="SAM" id="Phobius"/>
    </source>
</evidence>
<keyword evidence="2" id="KW-0934">Plastid</keyword>
<dbReference type="EMBL" id="MF101456">
    <property type="protein sequence ID" value="ARW69249.1"/>
    <property type="molecule type" value="Genomic_DNA"/>
</dbReference>